<accession>A0A813FA57</accession>
<feature type="non-terminal residue" evidence="3">
    <location>
        <position position="1"/>
    </location>
</feature>
<name>A0A813FA57_POLGL</name>
<organism evidence="3 4">
    <name type="scientific">Polarella glacialis</name>
    <name type="common">Dinoflagellate</name>
    <dbReference type="NCBI Taxonomy" id="89957"/>
    <lineage>
        <taxon>Eukaryota</taxon>
        <taxon>Sar</taxon>
        <taxon>Alveolata</taxon>
        <taxon>Dinophyceae</taxon>
        <taxon>Suessiales</taxon>
        <taxon>Suessiaceae</taxon>
        <taxon>Polarella</taxon>
    </lineage>
</organism>
<comment type="caution">
    <text evidence="3">The sequence shown here is derived from an EMBL/GenBank/DDBJ whole genome shotgun (WGS) entry which is preliminary data.</text>
</comment>
<dbReference type="GO" id="GO:0005525">
    <property type="term" value="F:GTP binding"/>
    <property type="evidence" value="ECO:0007669"/>
    <property type="project" value="InterPro"/>
</dbReference>
<dbReference type="Pfam" id="PF00071">
    <property type="entry name" value="Ras"/>
    <property type="match status" value="1"/>
</dbReference>
<gene>
    <name evidence="3" type="ORF">PGLA1383_LOCUS25135</name>
</gene>
<feature type="coiled-coil region" evidence="1">
    <location>
        <begin position="143"/>
        <end position="284"/>
    </location>
</feature>
<protein>
    <submittedName>
        <fullName evidence="3">Uncharacterized protein</fullName>
    </submittedName>
</protein>
<feature type="non-terminal residue" evidence="3">
    <location>
        <position position="578"/>
    </location>
</feature>
<dbReference type="Gene3D" id="3.40.50.300">
    <property type="entry name" value="P-loop containing nucleotide triphosphate hydrolases"/>
    <property type="match status" value="1"/>
</dbReference>
<keyword evidence="1" id="KW-0175">Coiled coil</keyword>
<dbReference type="InterPro" id="IPR001806">
    <property type="entry name" value="Small_GTPase"/>
</dbReference>
<dbReference type="InterPro" id="IPR000048">
    <property type="entry name" value="IQ_motif_EF-hand-BS"/>
</dbReference>
<dbReference type="Gene3D" id="1.20.5.190">
    <property type="match status" value="1"/>
</dbReference>
<dbReference type="SMART" id="SM00015">
    <property type="entry name" value="IQ"/>
    <property type="match status" value="5"/>
</dbReference>
<dbReference type="Proteomes" id="UP000654075">
    <property type="component" value="Unassembled WGS sequence"/>
</dbReference>
<dbReference type="GO" id="GO:0003924">
    <property type="term" value="F:GTPase activity"/>
    <property type="evidence" value="ECO:0007669"/>
    <property type="project" value="InterPro"/>
</dbReference>
<dbReference type="EMBL" id="CAJNNV010020848">
    <property type="protein sequence ID" value="CAE8607197.1"/>
    <property type="molecule type" value="Genomic_DNA"/>
</dbReference>
<feature type="region of interest" description="Disordered" evidence="2">
    <location>
        <begin position="469"/>
        <end position="501"/>
    </location>
</feature>
<dbReference type="SUPFAM" id="SSF52540">
    <property type="entry name" value="P-loop containing nucleoside triphosphate hydrolases"/>
    <property type="match status" value="2"/>
</dbReference>
<dbReference type="OrthoDB" id="6108017at2759"/>
<dbReference type="OMA" id="DLCELTH"/>
<proteinExistence type="predicted"/>
<evidence type="ECO:0000256" key="2">
    <source>
        <dbReference type="SAM" id="MobiDB-lite"/>
    </source>
</evidence>
<evidence type="ECO:0000256" key="1">
    <source>
        <dbReference type="SAM" id="Coils"/>
    </source>
</evidence>
<dbReference type="AlphaFoldDB" id="A0A813FA57"/>
<dbReference type="InterPro" id="IPR027417">
    <property type="entry name" value="P-loop_NTPase"/>
</dbReference>
<sequence>LELLVKSTTLIQATWRGKVRRKMYEAICLFTRHVQSLLRSKQARADLMRHRSQQSAVRIQALARKSQARKKYTDVLRKVVLIQSARRAVLARRYAKEFRKDSSAARLQALVRARKEQKIYSALRSSILVAQQRWRMHYAKSQMKKLKQEAKEVGALMAKAQKQQEQAMELRKKNEEAEAHELQLSSEKKSLHAKVKLLEDSLSQMKTQLEDSKEQAAETVKLAADHSKTVVEAAQMETLNEQLATKDADLAKLLEDLAALKETFSKQEAALQSAEANYQQLLRSTAMQSVGGSGVSAGPPNPALANRAQRSGSTRNVFIQLVGDPGVGKTSLLGALVQEHDPAQLGKFEEQKSNLMSHHQIQIGERLLKFLDCSGNERAAHLVKEWFSRTQWVFVIYSLTDPKSYEKAMGLMADARQAGSGVVLFGNRFDVKDGNEVKVNMSEAMDKATQAGAYAVEGISLNDAVRWVASQSEQSEGGPGAEPSKADADGMGSPDGKGKSSISAAIDSVKSWFGGAGERGGKANAGVLLPSLKGTKAMKQARAQAADVNADLRPVQELQDSESAVTCICFGQERLHRT</sequence>
<dbReference type="PROSITE" id="PS50096">
    <property type="entry name" value="IQ"/>
    <property type="match status" value="4"/>
</dbReference>
<evidence type="ECO:0000313" key="4">
    <source>
        <dbReference type="Proteomes" id="UP000654075"/>
    </source>
</evidence>
<keyword evidence="4" id="KW-1185">Reference proteome</keyword>
<dbReference type="SMART" id="SM00175">
    <property type="entry name" value="RAB"/>
    <property type="match status" value="1"/>
</dbReference>
<evidence type="ECO:0000313" key="3">
    <source>
        <dbReference type="EMBL" id="CAE8607197.1"/>
    </source>
</evidence>
<reference evidence="3" key="1">
    <citation type="submission" date="2021-02" db="EMBL/GenBank/DDBJ databases">
        <authorList>
            <person name="Dougan E. K."/>
            <person name="Rhodes N."/>
            <person name="Thang M."/>
            <person name="Chan C."/>
        </authorList>
    </citation>
    <scope>NUCLEOTIDE SEQUENCE</scope>
</reference>